<evidence type="ECO:0000256" key="1">
    <source>
        <dbReference type="SAM" id="Phobius"/>
    </source>
</evidence>
<reference evidence="2" key="1">
    <citation type="submission" date="2020-12" db="EMBL/GenBank/DDBJ databases">
        <title>PHA producing bacteria isolated from mangrove.</title>
        <authorList>
            <person name="Zheng W."/>
            <person name="Yu S."/>
            <person name="Huang Y."/>
        </authorList>
    </citation>
    <scope>NUCLEOTIDE SEQUENCE</scope>
    <source>
        <strain evidence="2">GN8-5</strain>
    </source>
</reference>
<comment type="caution">
    <text evidence="2">The sequence shown here is derived from an EMBL/GenBank/DDBJ whole genome shotgun (WGS) entry which is preliminary data.</text>
</comment>
<proteinExistence type="predicted"/>
<sequence length="521" mass="54912">MTVLPGHPEELSARATTLVASADVILEVIGALRGIVADDEGKAVHALYEQNEQISADLERIHPRYRGTADAITEYAVVLTDAHARAESAQADLDDALDSHSSASSALRDLTVRVSAADDPSPELTDQMPGAQRAVDAAVAAMGDALSRIRAARDDMDAAAETAMNRIDAAIDPSNEGFWDGVGDFFAGVGDFLSGIGEWIGDFLQDVVNLLKAIADTLVAILGVLVVLVLIVAVGALFGTVGLVIGAVIAIALAAFLIWSVLSDVARDTPAVAGKNPYAGASKKEIPDDPSLANVLDGAGEVDALGLEDESVVKISKVLGPDGWHYTVTLPSTQEWLSRFGDKGAVNDLDSNLALMLTPALQTQYERAVLDAMRQAGVGPDDPVMLVGFSQGGIMAGHLAAYNSDYNWQAVVAAGAPIDHMPIPGDIDVVSVQHNGDPVPRLDAIAGDFDSIEHGANWTSIRVDPPNPNAVLGVDVGAHNADKYSQTYQAHLDQVQARHPGLADFFNDDGYTDVSYYHWSE</sequence>
<dbReference type="Gene3D" id="3.40.50.1820">
    <property type="entry name" value="alpha/beta hydrolase"/>
    <property type="match status" value="1"/>
</dbReference>
<dbReference type="RefSeq" id="WP_206822782.1">
    <property type="nucleotide sequence ID" value="NZ_CP063379.1"/>
</dbReference>
<dbReference type="EMBL" id="JAEMWU010000001">
    <property type="protein sequence ID" value="MBN8205083.1"/>
    <property type="molecule type" value="Genomic_DNA"/>
</dbReference>
<dbReference type="Proteomes" id="UP000664385">
    <property type="component" value="Unassembled WGS sequence"/>
</dbReference>
<evidence type="ECO:0000313" key="2">
    <source>
        <dbReference type="EMBL" id="MBN8205083.1"/>
    </source>
</evidence>
<organism evidence="2 3">
    <name type="scientific">Microbacterium esteraromaticum</name>
    <dbReference type="NCBI Taxonomy" id="57043"/>
    <lineage>
        <taxon>Bacteria</taxon>
        <taxon>Bacillati</taxon>
        <taxon>Actinomycetota</taxon>
        <taxon>Actinomycetes</taxon>
        <taxon>Micrococcales</taxon>
        <taxon>Microbacteriaceae</taxon>
        <taxon>Microbacterium</taxon>
    </lineage>
</organism>
<gene>
    <name evidence="2" type="ORF">JF543_03805</name>
</gene>
<evidence type="ECO:0000313" key="3">
    <source>
        <dbReference type="Proteomes" id="UP000664385"/>
    </source>
</evidence>
<accession>A0A939DW22</accession>
<keyword evidence="1" id="KW-1133">Transmembrane helix</keyword>
<dbReference type="Gene3D" id="1.20.120.330">
    <property type="entry name" value="Nucleotidyltransferases domain 2"/>
    <property type="match status" value="1"/>
</dbReference>
<feature type="transmembrane region" description="Helical" evidence="1">
    <location>
        <begin position="218"/>
        <end position="238"/>
    </location>
</feature>
<dbReference type="InterPro" id="IPR029058">
    <property type="entry name" value="AB_hydrolase_fold"/>
</dbReference>
<keyword evidence="1" id="KW-0812">Transmembrane</keyword>
<protein>
    <submittedName>
        <fullName evidence="2">Uncharacterized protein</fullName>
    </submittedName>
</protein>
<feature type="transmembrane region" description="Helical" evidence="1">
    <location>
        <begin position="244"/>
        <end position="262"/>
    </location>
</feature>
<name>A0A939DW22_9MICO</name>
<dbReference type="SUPFAM" id="SSF53474">
    <property type="entry name" value="alpha/beta-Hydrolases"/>
    <property type="match status" value="1"/>
</dbReference>
<dbReference type="AlphaFoldDB" id="A0A939DW22"/>
<keyword evidence="1" id="KW-0472">Membrane</keyword>